<gene>
    <name evidence="2" type="ORF">DNTS_008412</name>
</gene>
<protein>
    <submittedName>
        <fullName evidence="2">Uncharacterized protein</fullName>
    </submittedName>
</protein>
<dbReference type="EMBL" id="SRMA01027276">
    <property type="protein sequence ID" value="TRY56584.1"/>
    <property type="molecule type" value="Genomic_DNA"/>
</dbReference>
<sequence length="104" mass="11531">MRLHQVREPLSITGTDQSIRAIFIERTHSLTGDASGNPNSHLYDSSPEEGSYRRECEPANSSAEPSLHPTHRERTAEELSPPPHLESLVWHQVLGGSVCSMDSQ</sequence>
<keyword evidence="3" id="KW-1185">Reference proteome</keyword>
<evidence type="ECO:0000313" key="3">
    <source>
        <dbReference type="Proteomes" id="UP000316079"/>
    </source>
</evidence>
<proteinExistence type="predicted"/>
<evidence type="ECO:0000313" key="2">
    <source>
        <dbReference type="EMBL" id="TRY56584.1"/>
    </source>
</evidence>
<comment type="caution">
    <text evidence="2">The sequence shown here is derived from an EMBL/GenBank/DDBJ whole genome shotgun (WGS) entry which is preliminary data.</text>
</comment>
<organism evidence="2 3">
    <name type="scientific">Danionella cerebrum</name>
    <dbReference type="NCBI Taxonomy" id="2873325"/>
    <lineage>
        <taxon>Eukaryota</taxon>
        <taxon>Metazoa</taxon>
        <taxon>Chordata</taxon>
        <taxon>Craniata</taxon>
        <taxon>Vertebrata</taxon>
        <taxon>Euteleostomi</taxon>
        <taxon>Actinopterygii</taxon>
        <taxon>Neopterygii</taxon>
        <taxon>Teleostei</taxon>
        <taxon>Ostariophysi</taxon>
        <taxon>Cypriniformes</taxon>
        <taxon>Danionidae</taxon>
        <taxon>Danioninae</taxon>
        <taxon>Danionella</taxon>
    </lineage>
</organism>
<dbReference type="AlphaFoldDB" id="A0A553MTU1"/>
<reference evidence="2 3" key="1">
    <citation type="journal article" date="2019" name="Sci. Data">
        <title>Hybrid genome assembly and annotation of Danionella translucida.</title>
        <authorList>
            <person name="Kadobianskyi M."/>
            <person name="Schulze L."/>
            <person name="Schuelke M."/>
            <person name="Judkewitz B."/>
        </authorList>
    </citation>
    <scope>NUCLEOTIDE SEQUENCE [LARGE SCALE GENOMIC DNA]</scope>
    <source>
        <strain evidence="2 3">Bolton</strain>
    </source>
</reference>
<feature type="compositionally biased region" description="Polar residues" evidence="1">
    <location>
        <begin position="29"/>
        <end position="43"/>
    </location>
</feature>
<name>A0A553MTU1_9TELE</name>
<accession>A0A553MTU1</accession>
<dbReference type="Proteomes" id="UP000316079">
    <property type="component" value="Unassembled WGS sequence"/>
</dbReference>
<feature type="region of interest" description="Disordered" evidence="1">
    <location>
        <begin position="29"/>
        <end position="84"/>
    </location>
</feature>
<evidence type="ECO:0000256" key="1">
    <source>
        <dbReference type="SAM" id="MobiDB-lite"/>
    </source>
</evidence>